<dbReference type="SUPFAM" id="SSF52047">
    <property type="entry name" value="RNI-like"/>
    <property type="match status" value="2"/>
</dbReference>
<evidence type="ECO:0000313" key="2">
    <source>
        <dbReference type="Proteomes" id="UP000657918"/>
    </source>
</evidence>
<dbReference type="PANTHER" id="PTHR12904">
    <property type="match status" value="1"/>
</dbReference>
<dbReference type="FunFam" id="3.80.10.10:FF:000277">
    <property type="entry name" value="Leucine-rich repeat family protein"/>
    <property type="match status" value="1"/>
</dbReference>
<sequence length="683" mass="74697">MTSIDNQRDHNSMGGICSRKRDQQVIEDRVRGGVSGCYSKSSSSKWLGTSLTRPNDNLQPGGSFPSLLELCICRICEDISRYKSFSMLPRDISQQIFNELVMSHYLTAASLEAFRDCALQDVLLGEYPGVRDSWMDVISSQGSSLLSVDLSYSDVTGSGLAPLKDCSNLQAIALNNCNDISDHGLKHLSGLTNITSLSLKKNCAVTAEGMRAFSTLLNLENLDMERCCGIHGGLVHLKGLKKLESLNIRCCNCITDTDMKAISGLQNLKKLQISNSNVTDLGVSYLRGLQELIMLNLEGCRVTTACLDSISALATLAYLNLSRCDLHDDGFDKLSGLINLKVLILAFNKITDACLVHLKGLKNLESLNLDSCNIGDEGIANLAGLPLKSLELSDTSVSSGLRHLSVGTYHTPRLYLKVSLYGMDLILGMKLTGVCCINHYLCCPHVKTTYYPMHLSVYLSNARAEFQFCPIVLGLSHLENLNLSFTSVTDSGLRKLSGLTSLRSLNLDARQITDSGLAVLTSLTGLTRLDIFGAHITDSGTNCLKYFKNLKELEICGGWLTDAGVKNIKDLVHLTYLNLSQNTNLTDKTLELISGLTGLVILNVSNSLITNEGLRHLKPLKNLRELHLDFCKVTASEIKKLQATELPNLVSFQPAGKKQKIIGLAMGIGVRSCYVFAENRSYM</sequence>
<protein>
    <recommendedName>
        <fullName evidence="3">Leucine-rich repeat family protein</fullName>
    </recommendedName>
</protein>
<dbReference type="FunFam" id="3.80.10.10:FF:000378">
    <property type="entry name" value="Leucine-rich repeat family protein"/>
    <property type="match status" value="1"/>
</dbReference>
<keyword evidence="2" id="KW-1185">Reference proteome</keyword>
<dbReference type="EMBL" id="JADGMS010000006">
    <property type="protein sequence ID" value="KAF9679729.1"/>
    <property type="molecule type" value="Genomic_DNA"/>
</dbReference>
<dbReference type="Gene3D" id="3.80.10.10">
    <property type="entry name" value="Ribonuclease Inhibitor"/>
    <property type="match status" value="5"/>
</dbReference>
<evidence type="ECO:0008006" key="3">
    <source>
        <dbReference type="Google" id="ProtNLM"/>
    </source>
</evidence>
<dbReference type="AlphaFoldDB" id="A0A835MWR1"/>
<dbReference type="Pfam" id="PF13855">
    <property type="entry name" value="LRR_8"/>
    <property type="match status" value="1"/>
</dbReference>
<dbReference type="Pfam" id="PF13516">
    <property type="entry name" value="LRR_6"/>
    <property type="match status" value="5"/>
</dbReference>
<dbReference type="OrthoDB" id="120976at2759"/>
<dbReference type="InterPro" id="IPR001611">
    <property type="entry name" value="Leu-rich_rpt"/>
</dbReference>
<name>A0A835MWR1_9ROSI</name>
<evidence type="ECO:0000313" key="1">
    <source>
        <dbReference type="EMBL" id="KAF9679729.1"/>
    </source>
</evidence>
<gene>
    <name evidence="1" type="ORF">SADUNF_Sadunf06G0044700</name>
</gene>
<dbReference type="InterPro" id="IPR051341">
    <property type="entry name" value="Zyg-11_UBL_adapter"/>
</dbReference>
<dbReference type="FunFam" id="3.80.10.10:FF:000678">
    <property type="entry name" value="Predicted protein"/>
    <property type="match status" value="1"/>
</dbReference>
<dbReference type="PANTHER" id="PTHR12904:SF30">
    <property type="entry name" value="REGULATORY SUBUNIT"/>
    <property type="match status" value="1"/>
</dbReference>
<dbReference type="Proteomes" id="UP000657918">
    <property type="component" value="Unassembled WGS sequence"/>
</dbReference>
<organism evidence="1 2">
    <name type="scientific">Salix dunnii</name>
    <dbReference type="NCBI Taxonomy" id="1413687"/>
    <lineage>
        <taxon>Eukaryota</taxon>
        <taxon>Viridiplantae</taxon>
        <taxon>Streptophyta</taxon>
        <taxon>Embryophyta</taxon>
        <taxon>Tracheophyta</taxon>
        <taxon>Spermatophyta</taxon>
        <taxon>Magnoliopsida</taxon>
        <taxon>eudicotyledons</taxon>
        <taxon>Gunneridae</taxon>
        <taxon>Pentapetalae</taxon>
        <taxon>rosids</taxon>
        <taxon>fabids</taxon>
        <taxon>Malpighiales</taxon>
        <taxon>Salicaceae</taxon>
        <taxon>Saliceae</taxon>
        <taxon>Salix</taxon>
    </lineage>
</organism>
<reference evidence="1 2" key="1">
    <citation type="submission" date="2020-10" db="EMBL/GenBank/DDBJ databases">
        <title>Plant Genome Project.</title>
        <authorList>
            <person name="Zhang R.-G."/>
        </authorList>
    </citation>
    <scope>NUCLEOTIDE SEQUENCE [LARGE SCALE GENOMIC DNA]</scope>
    <source>
        <strain evidence="1">FAFU-HL-1</strain>
        <tissue evidence="1">Leaf</tissue>
    </source>
</reference>
<dbReference type="InterPro" id="IPR006553">
    <property type="entry name" value="Leu-rich_rpt_Cys-con_subtyp"/>
</dbReference>
<comment type="caution">
    <text evidence="1">The sequence shown here is derived from an EMBL/GenBank/DDBJ whole genome shotgun (WGS) entry which is preliminary data.</text>
</comment>
<accession>A0A835MWR1</accession>
<dbReference type="SMART" id="SM00367">
    <property type="entry name" value="LRR_CC"/>
    <property type="match status" value="8"/>
</dbReference>
<dbReference type="InterPro" id="IPR032675">
    <property type="entry name" value="LRR_dom_sf"/>
</dbReference>
<proteinExistence type="predicted"/>